<dbReference type="EMBL" id="FN392320">
    <property type="protein sequence ID" value="CAY69933.1"/>
    <property type="molecule type" value="Genomic_DNA"/>
</dbReference>
<evidence type="ECO:0000259" key="1">
    <source>
        <dbReference type="Pfam" id="PF23305"/>
    </source>
</evidence>
<evidence type="ECO:0000313" key="3">
    <source>
        <dbReference type="Proteomes" id="UP000000314"/>
    </source>
</evidence>
<dbReference type="Pfam" id="PF23305">
    <property type="entry name" value="DUF7082"/>
    <property type="match status" value="1"/>
</dbReference>
<reference evidence="2 3" key="1">
    <citation type="journal article" date="2009" name="Nat. Biotechnol.">
        <title>Genome sequence of the recombinant protein production host Pichia pastoris.</title>
        <authorList>
            <person name="De Schutter K."/>
            <person name="Lin Y.C."/>
            <person name="Tiels P."/>
            <person name="Van Hecke A."/>
            <person name="Glinka S."/>
            <person name="Weber-Lehmann J."/>
            <person name="Rouze P."/>
            <person name="Van de Peer Y."/>
            <person name="Callewaert N."/>
        </authorList>
    </citation>
    <scope>NUCLEOTIDE SEQUENCE [LARGE SCALE GENOMIC DNA]</scope>
    <source>
        <strain evidence="3">GS115 / ATCC 20864</strain>
    </source>
</reference>
<dbReference type="GeneID" id="8198963"/>
<gene>
    <name evidence="2" type="ordered locus">PAS_chr2-2_0003</name>
</gene>
<proteinExistence type="predicted"/>
<accession>C4R359</accession>
<dbReference type="InParanoid" id="C4R359"/>
<feature type="domain" description="DUF7082" evidence="1">
    <location>
        <begin position="388"/>
        <end position="493"/>
    </location>
</feature>
<evidence type="ECO:0000313" key="2">
    <source>
        <dbReference type="EMBL" id="CAY69933.1"/>
    </source>
</evidence>
<dbReference type="OrthoDB" id="1751210at2759"/>
<dbReference type="RefSeq" id="XP_002492213.1">
    <property type="nucleotide sequence ID" value="XM_002492168.1"/>
</dbReference>
<dbReference type="Proteomes" id="UP000000314">
    <property type="component" value="Chromosome 2"/>
</dbReference>
<dbReference type="eggNOG" id="ENOG502RXRH">
    <property type="taxonomic scope" value="Eukaryota"/>
</dbReference>
<dbReference type="SMR" id="C4R359"/>
<dbReference type="InterPro" id="IPR055509">
    <property type="entry name" value="DUF7082"/>
</dbReference>
<organism evidence="2 3">
    <name type="scientific">Komagataella phaffii (strain GS115 / ATCC 20864)</name>
    <name type="common">Yeast</name>
    <name type="synonym">Pichia pastoris</name>
    <dbReference type="NCBI Taxonomy" id="644223"/>
    <lineage>
        <taxon>Eukaryota</taxon>
        <taxon>Fungi</taxon>
        <taxon>Dikarya</taxon>
        <taxon>Ascomycota</taxon>
        <taxon>Saccharomycotina</taxon>
        <taxon>Pichiomycetes</taxon>
        <taxon>Pichiales</taxon>
        <taxon>Pichiaceae</taxon>
        <taxon>Komagataella</taxon>
    </lineage>
</organism>
<dbReference type="KEGG" id="ppa:PAS_chr2-2_0003"/>
<keyword evidence="3" id="KW-1185">Reference proteome</keyword>
<sequence>MQLLSASSSTPFVAMSTVNAGNECYLRTNNSNSNGISDNRFRKKKLSEDLLKADFVEDTAGNPMIYPMVLSAPTYIKTEHLQELEHKQQGSNLLSEMFTKNIFNSHSAMFVYSEIPQISSVQSFIGSDTSVLVADASSEKNSLFVYSNTGISFDPSDEDPCPYEANFDPGQLFSAVSAVEDGSMATLTAPTMSLEGVVNSKKGICQLRQHNRIEGFDSSHEFKVLGSMFLNHSYVPLVRGRSFGGNNCRPPKEPLIPGTRYVAAHLRLENNTCEDMCLPEWNKHELEDSRRIIRIERRYQSNEIVASFSIVGSAKENPQTKPSSDPDVKVLEVSCLKCFINGNESDEQFVTECQSDEAHYGFTELPKQNFSRKSKGCSHKMANNTIACQYYITSVEVIKIIELLVGGYTVSDPRQRRKERGRVRSNLAQFWSKHLVSSSKKTMKRPAMLACNEDYLAELEQRINTYDVRKPRLFDKSVKILEWPNLGPALQRAIQSYYMVQLEESSN</sequence>
<name>C4R359_KOMPG</name>
<dbReference type="AlphaFoldDB" id="C4R359"/>
<protein>
    <recommendedName>
        <fullName evidence="1">DUF7082 domain-containing protein</fullName>
    </recommendedName>
</protein>
<dbReference type="HOGENOM" id="CLU_553322_0_0_1"/>